<reference evidence="1 2" key="1">
    <citation type="journal article" date="2013" name="Genome Biol. Evol.">
        <title>Genomes of Stigonematalean cyanobacteria (subsection V) and the evolution of oxygenic photosynthesis from prokaryotes to plastids.</title>
        <authorList>
            <person name="Dagan T."/>
            <person name="Roettger M."/>
            <person name="Stucken K."/>
            <person name="Landan G."/>
            <person name="Koch R."/>
            <person name="Major P."/>
            <person name="Gould S.B."/>
            <person name="Goremykin V.V."/>
            <person name="Rippka R."/>
            <person name="Tandeau de Marsac N."/>
            <person name="Gugger M."/>
            <person name="Lockhart P.J."/>
            <person name="Allen J.F."/>
            <person name="Brune I."/>
            <person name="Maus I."/>
            <person name="Puhler A."/>
            <person name="Martin W.F."/>
        </authorList>
    </citation>
    <scope>NUCLEOTIDE SEQUENCE [LARGE SCALE GENOMIC DNA]</scope>
    <source>
        <strain evidence="1 2">PCC 7110</strain>
    </source>
</reference>
<dbReference type="AlphaFoldDB" id="A0A139WUV0"/>
<organism evidence="1 2">
    <name type="scientific">Scytonema hofmannii PCC 7110</name>
    <dbReference type="NCBI Taxonomy" id="128403"/>
    <lineage>
        <taxon>Bacteria</taxon>
        <taxon>Bacillati</taxon>
        <taxon>Cyanobacteriota</taxon>
        <taxon>Cyanophyceae</taxon>
        <taxon>Nostocales</taxon>
        <taxon>Scytonemataceae</taxon>
        <taxon>Scytonema</taxon>
    </lineage>
</organism>
<keyword evidence="2" id="KW-1185">Reference proteome</keyword>
<gene>
    <name evidence="1" type="ORF">WA1_41500</name>
</gene>
<dbReference type="Proteomes" id="UP000076925">
    <property type="component" value="Unassembled WGS sequence"/>
</dbReference>
<name>A0A139WUV0_9CYAN</name>
<dbReference type="RefSeq" id="WP_017742919.1">
    <property type="nucleotide sequence ID" value="NZ_KQ976354.1"/>
</dbReference>
<accession>A0A139WUV0</accession>
<dbReference type="STRING" id="128403.WA1_41500"/>
<comment type="caution">
    <text evidence="1">The sequence shown here is derived from an EMBL/GenBank/DDBJ whole genome shotgun (WGS) entry which is preliminary data.</text>
</comment>
<proteinExistence type="predicted"/>
<sequence length="209" mass="23446">MAYSDFRLSEVIQTFKLTVNEASGLFANAPEEECSDLLVTILRENVDLAVSNNTEKARSEMIISPILLEVRRKFNYEISLFSGVDFTVDSQIGLNGFCDFILSLSKEQLFVRAPVITLVETKNENLKSGLAQCIAEMVAAQLFNKLQGNSLKTIYGVVTIGTIWQFLKLEDQIISIDLSEYYIKDVKKILGILTSAIRQSSSKWRTGDK</sequence>
<dbReference type="OrthoDB" id="518124at2"/>
<evidence type="ECO:0000313" key="2">
    <source>
        <dbReference type="Proteomes" id="UP000076925"/>
    </source>
</evidence>
<evidence type="ECO:0000313" key="1">
    <source>
        <dbReference type="EMBL" id="KYC36209.1"/>
    </source>
</evidence>
<dbReference type="EMBL" id="ANNX02000047">
    <property type="protein sequence ID" value="KYC36209.1"/>
    <property type="molecule type" value="Genomic_DNA"/>
</dbReference>
<protein>
    <submittedName>
        <fullName evidence="1">Uncharacterized protein</fullName>
    </submittedName>
</protein>